<keyword evidence="4 6" id="KW-1133">Transmembrane helix</keyword>
<evidence type="ECO:0000256" key="2">
    <source>
        <dbReference type="ARBA" id="ARBA00022475"/>
    </source>
</evidence>
<dbReference type="GO" id="GO:0005886">
    <property type="term" value="C:plasma membrane"/>
    <property type="evidence" value="ECO:0007669"/>
    <property type="project" value="UniProtKB-SubCell"/>
</dbReference>
<dbReference type="PANTHER" id="PTHR30509">
    <property type="entry name" value="P-HYDROXYBENZOIC ACID EFFLUX PUMP SUBUNIT-RELATED"/>
    <property type="match status" value="1"/>
</dbReference>
<keyword evidence="2" id="KW-1003">Cell membrane</keyword>
<dbReference type="AlphaFoldDB" id="A0A1G8LDJ9"/>
<evidence type="ECO:0000256" key="3">
    <source>
        <dbReference type="ARBA" id="ARBA00022692"/>
    </source>
</evidence>
<proteinExistence type="predicted"/>
<accession>A0A1G8LDJ9</accession>
<organism evidence="7 8">
    <name type="scientific">Alteribacillus bidgolensis</name>
    <dbReference type="NCBI Taxonomy" id="930129"/>
    <lineage>
        <taxon>Bacteria</taxon>
        <taxon>Bacillati</taxon>
        <taxon>Bacillota</taxon>
        <taxon>Bacilli</taxon>
        <taxon>Bacillales</taxon>
        <taxon>Bacillaceae</taxon>
        <taxon>Alteribacillus</taxon>
    </lineage>
</organism>
<dbReference type="InterPro" id="IPR010343">
    <property type="entry name" value="ArAE_1"/>
</dbReference>
<evidence type="ECO:0000256" key="5">
    <source>
        <dbReference type="ARBA" id="ARBA00023136"/>
    </source>
</evidence>
<evidence type="ECO:0000256" key="4">
    <source>
        <dbReference type="ARBA" id="ARBA00022989"/>
    </source>
</evidence>
<name>A0A1G8LDJ9_9BACI</name>
<gene>
    <name evidence="7" type="ORF">SAMN05216352_108249</name>
</gene>
<dbReference type="Pfam" id="PF06081">
    <property type="entry name" value="ArAE_1"/>
    <property type="match status" value="1"/>
</dbReference>
<evidence type="ECO:0000313" key="8">
    <source>
        <dbReference type="Proteomes" id="UP000199017"/>
    </source>
</evidence>
<sequence>MKLGARIFKTGLSIVLAMYAAAWAGLEPSFFAAISATFAIQPSIFKTYQTILEQIQANVIGAAIAILFAVTFGHDPVIIGTAVILAIVIILRLKLESSAISLALVTIIIIMGNPQEGFLFFAFERFSLIMLGVFAAFIVNLIFLPPKHETKLYYKISDLTEEVIRWIRLITRHETNQQSLKKDIPLINESIIKLDNLFLLYKEERNYFLKNKLSKGRKLVVFKQMIVTLKKSFVILKTFDRYENEIQHMPDRMQKLIKQQLDYLTDYHDRILLRYVGKVNIHLTEEMAEEVDEGRESLTDLFMDLYDHKEIDREEWLHILPVVSHIIEYNEQLEHLDTLVESFFSYHKSDNNVDIEKRTE</sequence>
<feature type="transmembrane region" description="Helical" evidence="6">
    <location>
        <begin position="7"/>
        <end position="24"/>
    </location>
</feature>
<keyword evidence="5 6" id="KW-0472">Membrane</keyword>
<dbReference type="OrthoDB" id="1653617at2"/>
<reference evidence="7 8" key="1">
    <citation type="submission" date="2016-10" db="EMBL/GenBank/DDBJ databases">
        <authorList>
            <person name="de Groot N.N."/>
        </authorList>
    </citation>
    <scope>NUCLEOTIDE SEQUENCE [LARGE SCALE GENOMIC DNA]</scope>
    <source>
        <strain evidence="8">P4B,CCM 7963,CECT 7998,DSM 25260,IBRC-M 10614,KCTC 13821</strain>
    </source>
</reference>
<feature type="transmembrane region" description="Helical" evidence="6">
    <location>
        <begin position="128"/>
        <end position="145"/>
    </location>
</feature>
<evidence type="ECO:0000256" key="1">
    <source>
        <dbReference type="ARBA" id="ARBA00004651"/>
    </source>
</evidence>
<evidence type="ECO:0000313" key="7">
    <source>
        <dbReference type="EMBL" id="SDI53782.1"/>
    </source>
</evidence>
<evidence type="ECO:0000256" key="6">
    <source>
        <dbReference type="SAM" id="Phobius"/>
    </source>
</evidence>
<dbReference type="EMBL" id="FNDU01000008">
    <property type="protein sequence ID" value="SDI53782.1"/>
    <property type="molecule type" value="Genomic_DNA"/>
</dbReference>
<dbReference type="RefSeq" id="WP_091586220.1">
    <property type="nucleotide sequence ID" value="NZ_FNDU01000008.1"/>
</dbReference>
<keyword evidence="8" id="KW-1185">Reference proteome</keyword>
<dbReference type="Proteomes" id="UP000199017">
    <property type="component" value="Unassembled WGS sequence"/>
</dbReference>
<dbReference type="PANTHER" id="PTHR30509:SF27">
    <property type="entry name" value="UPF0421 PROTEIN YGAE"/>
    <property type="match status" value="1"/>
</dbReference>
<keyword evidence="3 6" id="KW-0812">Transmembrane</keyword>
<dbReference type="STRING" id="930129.SAMN05216352_108249"/>
<comment type="subcellular location">
    <subcellularLocation>
        <location evidence="1">Cell membrane</location>
        <topology evidence="1">Multi-pass membrane protein</topology>
    </subcellularLocation>
</comment>
<protein>
    <submittedName>
        <fullName evidence="7">Uncharacterized membrane protein YgaE, UPF0421/DUF939 family</fullName>
    </submittedName>
</protein>